<dbReference type="AlphaFoldDB" id="E6QNT6"/>
<accession>E6QNT6</accession>
<protein>
    <submittedName>
        <fullName evidence="1">Uncharacterized protein</fullName>
    </submittedName>
</protein>
<dbReference type="EMBL" id="CABQ01000290">
    <property type="protein sequence ID" value="CBI08907.1"/>
    <property type="molecule type" value="Genomic_DNA"/>
</dbReference>
<gene>
    <name evidence="1" type="ORF">CARN6_2430</name>
</gene>
<sequence length="71" mass="8478">MSLTFAIYQWLNRSNFYSSAKKRRWLMAPRQGLSDGNCYIIAFKRIYNLECIDLSHALVAFRNYFDSYSNH</sequence>
<proteinExistence type="predicted"/>
<reference evidence="1" key="1">
    <citation type="submission" date="2009-10" db="EMBL/GenBank/DDBJ databases">
        <title>Diversity of trophic interactions inside an arsenic-rich microbial ecosystem.</title>
        <authorList>
            <person name="Bertin P.N."/>
            <person name="Heinrich-Salmeron A."/>
            <person name="Pelletier E."/>
            <person name="Goulhen-Chollet F."/>
            <person name="Arsene-Ploetze F."/>
            <person name="Gallien S."/>
            <person name="Calteau A."/>
            <person name="Vallenet D."/>
            <person name="Casiot C."/>
            <person name="Chane-Woon-Ming B."/>
            <person name="Giloteaux L."/>
            <person name="Barakat M."/>
            <person name="Bonnefoy V."/>
            <person name="Bruneel O."/>
            <person name="Chandler M."/>
            <person name="Cleiss J."/>
            <person name="Duran R."/>
            <person name="Elbaz-Poulichet F."/>
            <person name="Fonknechten N."/>
            <person name="Lauga B."/>
            <person name="Mornico D."/>
            <person name="Ortet P."/>
            <person name="Schaeffer C."/>
            <person name="Siguier P."/>
            <person name="Alexander Thil Smith A."/>
            <person name="Van Dorsselaer A."/>
            <person name="Weissenbach J."/>
            <person name="Medigue C."/>
            <person name="Le Paslier D."/>
        </authorList>
    </citation>
    <scope>NUCLEOTIDE SEQUENCE</scope>
</reference>
<organism evidence="1">
    <name type="scientific">mine drainage metagenome</name>
    <dbReference type="NCBI Taxonomy" id="410659"/>
    <lineage>
        <taxon>unclassified sequences</taxon>
        <taxon>metagenomes</taxon>
        <taxon>ecological metagenomes</taxon>
    </lineage>
</organism>
<evidence type="ECO:0000313" key="1">
    <source>
        <dbReference type="EMBL" id="CBI08907.1"/>
    </source>
</evidence>
<name>E6QNT6_9ZZZZ</name>
<comment type="caution">
    <text evidence="1">The sequence shown here is derived from an EMBL/GenBank/DDBJ whole genome shotgun (WGS) entry which is preliminary data.</text>
</comment>